<dbReference type="InterPro" id="IPR013328">
    <property type="entry name" value="6PGD_dom2"/>
</dbReference>
<comment type="caution">
    <text evidence="6">The sequence shown here is derived from an EMBL/GenBank/DDBJ whole genome shotgun (WGS) entry which is preliminary data.</text>
</comment>
<sequence length="311" mass="32072">MSRPRSPNGRASSPTPASRRSERSMSGAPPRIGFIGFGEVASHVMPGLRAAGLTDVTVCARRQEARDRAAGLGATASADIAALADRDVVFASVPGLAAVDAARSAAGLPSSVLYVDVSSLDPAGKRAAAELAPGVFVDAAILGSAVERGHRVPLVASGPGAARFAELFTPHGMVISVVGERPGEAAAIKLVRSVFVKGLEALYVEAFVAARRLGVLDTVEASVAEFLDARPAKDTAAMLLRSHLLHAARRAEECALSARMVEESGLDPLLSAATATLMARTAARIPHPDVEGRPTVAQSVALLDESLGDHR</sequence>
<evidence type="ECO:0000256" key="2">
    <source>
        <dbReference type="PIRSR" id="PIRSR000103-1"/>
    </source>
</evidence>
<dbReference type="InterPro" id="IPR036291">
    <property type="entry name" value="NAD(P)-bd_dom_sf"/>
</dbReference>
<accession>A0A3S0XJ35</accession>
<evidence type="ECO:0000259" key="5">
    <source>
        <dbReference type="Pfam" id="PF09130"/>
    </source>
</evidence>
<dbReference type="AlphaFoldDB" id="A0A3S0XJ35"/>
<name>A0A3S0XJ35_9PROT</name>
<dbReference type="PANTHER" id="PTHR43580:SF2">
    <property type="entry name" value="CYTOKINE-LIKE NUCLEAR FACTOR N-PAC"/>
    <property type="match status" value="1"/>
</dbReference>
<dbReference type="Gene3D" id="3.40.50.720">
    <property type="entry name" value="NAD(P)-binding Rossmann-like Domain"/>
    <property type="match status" value="1"/>
</dbReference>
<keyword evidence="1" id="KW-0560">Oxidoreductase</keyword>
<dbReference type="Pfam" id="PF09130">
    <property type="entry name" value="DUF1932"/>
    <property type="match status" value="1"/>
</dbReference>
<dbReference type="InterPro" id="IPR008927">
    <property type="entry name" value="6-PGluconate_DH-like_C_sf"/>
</dbReference>
<reference evidence="6 7" key="1">
    <citation type="submission" date="2018-12" db="EMBL/GenBank/DDBJ databases">
        <authorList>
            <person name="Yang Y."/>
        </authorList>
    </citation>
    <scope>NUCLEOTIDE SEQUENCE [LARGE SCALE GENOMIC DNA]</scope>
    <source>
        <strain evidence="6 7">GSF71</strain>
    </source>
</reference>
<evidence type="ECO:0000256" key="3">
    <source>
        <dbReference type="SAM" id="MobiDB-lite"/>
    </source>
</evidence>
<dbReference type="Proteomes" id="UP000280346">
    <property type="component" value="Unassembled WGS sequence"/>
</dbReference>
<proteinExistence type="predicted"/>
<dbReference type="GO" id="GO:0016491">
    <property type="term" value="F:oxidoreductase activity"/>
    <property type="evidence" value="ECO:0007669"/>
    <property type="project" value="UniProtKB-KW"/>
</dbReference>
<dbReference type="SUPFAM" id="SSF51735">
    <property type="entry name" value="NAD(P)-binding Rossmann-fold domains"/>
    <property type="match status" value="1"/>
</dbReference>
<dbReference type="EMBL" id="RZIJ01000030">
    <property type="protein sequence ID" value="RUQ64050.1"/>
    <property type="molecule type" value="Genomic_DNA"/>
</dbReference>
<feature type="domain" description="Pyrroline-5-carboxylate reductase catalytic N-terminal" evidence="4">
    <location>
        <begin position="31"/>
        <end position="118"/>
    </location>
</feature>
<feature type="region of interest" description="Disordered" evidence="3">
    <location>
        <begin position="1"/>
        <end position="29"/>
    </location>
</feature>
<organism evidence="6 7">
    <name type="scientific">Azospirillum doebereinerae</name>
    <dbReference type="NCBI Taxonomy" id="92933"/>
    <lineage>
        <taxon>Bacteria</taxon>
        <taxon>Pseudomonadati</taxon>
        <taxon>Pseudomonadota</taxon>
        <taxon>Alphaproteobacteria</taxon>
        <taxon>Rhodospirillales</taxon>
        <taxon>Azospirillaceae</taxon>
        <taxon>Azospirillum</taxon>
    </lineage>
</organism>
<gene>
    <name evidence="6" type="ORF">EJ913_26755</name>
</gene>
<keyword evidence="7" id="KW-1185">Reference proteome</keyword>
<dbReference type="Pfam" id="PF03807">
    <property type="entry name" value="F420_oxidored"/>
    <property type="match status" value="1"/>
</dbReference>
<dbReference type="InterPro" id="IPR028939">
    <property type="entry name" value="P5C_Rdtase_cat_N"/>
</dbReference>
<dbReference type="InterPro" id="IPR015815">
    <property type="entry name" value="HIBADH-related"/>
</dbReference>
<evidence type="ECO:0000256" key="1">
    <source>
        <dbReference type="ARBA" id="ARBA00023002"/>
    </source>
</evidence>
<dbReference type="Gene3D" id="1.10.1040.10">
    <property type="entry name" value="N-(1-d-carboxylethyl)-l-norvaline Dehydrogenase, domain 2"/>
    <property type="match status" value="1"/>
</dbReference>
<dbReference type="OrthoDB" id="4333at2"/>
<feature type="domain" description="Phosphogluconate dehydrogenase NAD-binding putative C-terminal" evidence="5">
    <location>
        <begin position="210"/>
        <end position="279"/>
    </location>
</feature>
<dbReference type="PANTHER" id="PTHR43580">
    <property type="entry name" value="OXIDOREDUCTASE GLYR1-RELATED"/>
    <property type="match status" value="1"/>
</dbReference>
<dbReference type="PIRSF" id="PIRSF000103">
    <property type="entry name" value="HIBADH"/>
    <property type="match status" value="1"/>
</dbReference>
<feature type="active site" evidence="2">
    <location>
        <position position="189"/>
    </location>
</feature>
<dbReference type="SUPFAM" id="SSF48179">
    <property type="entry name" value="6-phosphogluconate dehydrogenase C-terminal domain-like"/>
    <property type="match status" value="1"/>
</dbReference>
<dbReference type="InterPro" id="IPR051265">
    <property type="entry name" value="HIBADH-related_NP60_sf"/>
</dbReference>
<evidence type="ECO:0000259" key="4">
    <source>
        <dbReference type="Pfam" id="PF03807"/>
    </source>
</evidence>
<evidence type="ECO:0000313" key="7">
    <source>
        <dbReference type="Proteomes" id="UP000280346"/>
    </source>
</evidence>
<evidence type="ECO:0000313" key="6">
    <source>
        <dbReference type="EMBL" id="RUQ64050.1"/>
    </source>
</evidence>
<protein>
    <submittedName>
        <fullName evidence="6">NAD(P)-dependent oxidoreductase</fullName>
    </submittedName>
</protein>
<dbReference type="InterPro" id="IPR015814">
    <property type="entry name" value="Pgluconate_DH_NAD-bd_C"/>
</dbReference>